<dbReference type="InterPro" id="IPR008637">
    <property type="entry name" value="HR_lesion"/>
</dbReference>
<proteinExistence type="predicted"/>
<reference evidence="1 2" key="1">
    <citation type="submission" date="2022-01" db="EMBL/GenBank/DDBJ databases">
        <authorList>
            <person name="Xiong W."/>
            <person name="Schranz E."/>
        </authorList>
    </citation>
    <scope>NUCLEOTIDE SEQUENCE [LARGE SCALE GENOMIC DNA]</scope>
</reference>
<dbReference type="Pfam" id="PF05514">
    <property type="entry name" value="HR_lesion"/>
    <property type="match status" value="1"/>
</dbReference>
<keyword evidence="2" id="KW-1185">Reference proteome</keyword>
<gene>
    <name evidence="1" type="ORF">LVIROSA_LOCUS10602</name>
</gene>
<evidence type="ECO:0000313" key="2">
    <source>
        <dbReference type="Proteomes" id="UP001157418"/>
    </source>
</evidence>
<name>A0AAU9MC48_9ASTR</name>
<evidence type="ECO:0000313" key="1">
    <source>
        <dbReference type="EMBL" id="CAH1423317.1"/>
    </source>
</evidence>
<dbReference type="Proteomes" id="UP001157418">
    <property type="component" value="Unassembled WGS sequence"/>
</dbReference>
<dbReference type="EMBL" id="CAKMRJ010001112">
    <property type="protein sequence ID" value="CAH1423317.1"/>
    <property type="molecule type" value="Genomic_DNA"/>
</dbReference>
<sequence>MFIFAFLDPSPPLRILLMKTGFYPPPYQYSISPKSEIADGSSLNGRNGLRTEAYYRWRQWGGVTDLADCRPSPLRVIKQQHTPAMLLLVAQIIRASPETLGPTSNSSGGSLGFSHQNRGSTPCFAKKLCAETVMLSTAGLWEKNITSVDIFEEIHSLWTTVVKHFIAGSIVLKDFGSLLFIFSSKIGAFLLHWCTPAPSYLIRFLWTAKSLEPFKKPFLSSLLDLVIPTETFLPDVNLIEIAISFFKPQKTKLPFTNFTAPIPGGSAVWNRNQIRILNVLIEEQMLILRNIFNTIYCQEGTENVFELWYLQARRGKTYSAFVRGGFNQNGYELSYAEHKFRR</sequence>
<accession>A0AAU9MC48</accession>
<protein>
    <submittedName>
        <fullName evidence="1">Uncharacterized protein</fullName>
    </submittedName>
</protein>
<organism evidence="1 2">
    <name type="scientific">Lactuca virosa</name>
    <dbReference type="NCBI Taxonomy" id="75947"/>
    <lineage>
        <taxon>Eukaryota</taxon>
        <taxon>Viridiplantae</taxon>
        <taxon>Streptophyta</taxon>
        <taxon>Embryophyta</taxon>
        <taxon>Tracheophyta</taxon>
        <taxon>Spermatophyta</taxon>
        <taxon>Magnoliopsida</taxon>
        <taxon>eudicotyledons</taxon>
        <taxon>Gunneridae</taxon>
        <taxon>Pentapetalae</taxon>
        <taxon>asterids</taxon>
        <taxon>campanulids</taxon>
        <taxon>Asterales</taxon>
        <taxon>Asteraceae</taxon>
        <taxon>Cichorioideae</taxon>
        <taxon>Cichorieae</taxon>
        <taxon>Lactucinae</taxon>
        <taxon>Lactuca</taxon>
    </lineage>
</organism>
<dbReference type="AlphaFoldDB" id="A0AAU9MC48"/>
<comment type="caution">
    <text evidence="1">The sequence shown here is derived from an EMBL/GenBank/DDBJ whole genome shotgun (WGS) entry which is preliminary data.</text>
</comment>